<dbReference type="GO" id="GO:0005730">
    <property type="term" value="C:nucleolus"/>
    <property type="evidence" value="ECO:0007669"/>
    <property type="project" value="TreeGrafter"/>
</dbReference>
<keyword evidence="3" id="KW-0863">Zinc-finger</keyword>
<feature type="compositionally biased region" description="Basic and acidic residues" evidence="5">
    <location>
        <begin position="606"/>
        <end position="626"/>
    </location>
</feature>
<evidence type="ECO:0000256" key="3">
    <source>
        <dbReference type="ARBA" id="ARBA00022771"/>
    </source>
</evidence>
<dbReference type="Pfam" id="PF05178">
    <property type="entry name" value="Kri1"/>
    <property type="match status" value="1"/>
</dbReference>
<feature type="region of interest" description="Disordered" evidence="5">
    <location>
        <begin position="306"/>
        <end position="344"/>
    </location>
</feature>
<feature type="compositionally biased region" description="Basic and acidic residues" evidence="5">
    <location>
        <begin position="334"/>
        <end position="344"/>
    </location>
</feature>
<dbReference type="Pfam" id="PF00569">
    <property type="entry name" value="ZZ"/>
    <property type="match status" value="1"/>
</dbReference>
<feature type="compositionally biased region" description="Basic residues" evidence="5">
    <location>
        <begin position="671"/>
        <end position="688"/>
    </location>
</feature>
<sequence>MVKSKSSGPKSSSGTKKKQVKDDGTDEAAGHLGDLLGEGAGEDKFSVSTKYAKKFNEQKGKIESARAARILADEDAVSSSEESSEDEQAELLTGQVASKIFQTLSKIKAKDPSIYDGSATFFDDKDFQEESTAKPKKDKKMTYSNFLRETLLEEGADAIAREEDAMALKKTRKTPAEEQRHLQDEIRSAAQSVEEGDDLFSLKEQSPEEKEKLDQEFAQFQHKSQHRGDNAEEVMANYWRADEDLDENERFLRDYLMNRQWLETDSLQTGAKKEVFDEESSAEDADHLEEADEFEKDYNFRFEVEEGSQIQGHARFPENSVRERSDKRKRQRKEKAERKATDKVRRAEELKRLKNLKKQEIIRRLEQIREVTGNEDTGLEAGMLDAEFDPREHDETMEQILGSDYDERQEALSSKELVDGTALGELDVSTAAVESLQKNWGIGHQQEDEAPDEEWEGNKVEEAKDEEEEEEDPELWFLCDGCQKPIPGGKRRFDCAVCENFTLCMKCFRVRRHPHKFVRRKVPERCQPPEDFKGKQLETGDAGTDKSIDEYFQLDYEDIIGGDLPTRFKYRKVEPNDFGIPANVILAKSGSELNRMVSLKKLRPYRDEGEAEGGKTGKGKGKDGKGRGKGGGGTQEGKNRRPQRSAAGSSTDTVSSTRFKAYNLEGDKFAGKKPRFHHKKNKKGKSKD</sequence>
<protein>
    <recommendedName>
        <fullName evidence="6">ZZ-type domain-containing protein</fullName>
    </recommendedName>
</protein>
<evidence type="ECO:0000256" key="1">
    <source>
        <dbReference type="ARBA" id="ARBA00007473"/>
    </source>
</evidence>
<feature type="region of interest" description="Disordered" evidence="5">
    <location>
        <begin position="606"/>
        <end position="688"/>
    </location>
</feature>
<keyword evidence="4" id="KW-0862">Zinc</keyword>
<accession>A0AA36MME5</accession>
<feature type="region of interest" description="Disordered" evidence="5">
    <location>
        <begin position="268"/>
        <end position="290"/>
    </location>
</feature>
<dbReference type="PANTHER" id="PTHR14490:SF5">
    <property type="entry name" value="PROTEIN KRI1 HOMOLOG"/>
    <property type="match status" value="1"/>
</dbReference>
<dbReference type="AlphaFoldDB" id="A0AA36MME5"/>
<dbReference type="Proteomes" id="UP001178507">
    <property type="component" value="Unassembled WGS sequence"/>
</dbReference>
<dbReference type="EMBL" id="CAUJNA010000138">
    <property type="protein sequence ID" value="CAJ1372497.1"/>
    <property type="molecule type" value="Genomic_DNA"/>
</dbReference>
<feature type="compositionally biased region" description="Acidic residues" evidence="5">
    <location>
        <begin position="463"/>
        <end position="472"/>
    </location>
</feature>
<reference evidence="7" key="1">
    <citation type="submission" date="2023-08" db="EMBL/GenBank/DDBJ databases">
        <authorList>
            <person name="Chen Y."/>
            <person name="Shah S."/>
            <person name="Dougan E. K."/>
            <person name="Thang M."/>
            <person name="Chan C."/>
        </authorList>
    </citation>
    <scope>NUCLEOTIDE SEQUENCE</scope>
</reference>
<dbReference type="Pfam" id="PF12936">
    <property type="entry name" value="Kri1_C"/>
    <property type="match status" value="1"/>
</dbReference>
<dbReference type="InterPro" id="IPR043145">
    <property type="entry name" value="Znf_ZZ_sf"/>
</dbReference>
<feature type="compositionally biased region" description="Acidic residues" evidence="5">
    <location>
        <begin position="276"/>
        <end position="290"/>
    </location>
</feature>
<feature type="domain" description="ZZ-type" evidence="6">
    <location>
        <begin position="473"/>
        <end position="517"/>
    </location>
</feature>
<gene>
    <name evidence="7" type="ORF">EVOR1521_LOCUS2566</name>
</gene>
<evidence type="ECO:0000259" key="6">
    <source>
        <dbReference type="SMART" id="SM00291"/>
    </source>
</evidence>
<comment type="caution">
    <text evidence="7">The sequence shown here is derived from an EMBL/GenBank/DDBJ whole genome shotgun (WGS) entry which is preliminary data.</text>
</comment>
<feature type="compositionally biased region" description="Polar residues" evidence="5">
    <location>
        <begin position="646"/>
        <end position="658"/>
    </location>
</feature>
<organism evidence="7 8">
    <name type="scientific">Effrenium voratum</name>
    <dbReference type="NCBI Taxonomy" id="2562239"/>
    <lineage>
        <taxon>Eukaryota</taxon>
        <taxon>Sar</taxon>
        <taxon>Alveolata</taxon>
        <taxon>Dinophyceae</taxon>
        <taxon>Suessiales</taxon>
        <taxon>Symbiodiniaceae</taxon>
        <taxon>Effrenium</taxon>
    </lineage>
</organism>
<evidence type="ECO:0000256" key="5">
    <source>
        <dbReference type="SAM" id="MobiDB-lite"/>
    </source>
</evidence>
<comment type="similarity">
    <text evidence="1">Belongs to the KRI1 family.</text>
</comment>
<dbReference type="CDD" id="cd02249">
    <property type="entry name" value="ZZ"/>
    <property type="match status" value="1"/>
</dbReference>
<dbReference type="SUPFAM" id="SSF57850">
    <property type="entry name" value="RING/U-box"/>
    <property type="match status" value="1"/>
</dbReference>
<dbReference type="Gene3D" id="3.30.60.90">
    <property type="match status" value="1"/>
</dbReference>
<dbReference type="InterPro" id="IPR000433">
    <property type="entry name" value="Znf_ZZ"/>
</dbReference>
<dbReference type="GO" id="GO:0030686">
    <property type="term" value="C:90S preribosome"/>
    <property type="evidence" value="ECO:0007669"/>
    <property type="project" value="TreeGrafter"/>
</dbReference>
<feature type="region of interest" description="Disordered" evidence="5">
    <location>
        <begin position="444"/>
        <end position="472"/>
    </location>
</feature>
<evidence type="ECO:0000313" key="7">
    <source>
        <dbReference type="EMBL" id="CAJ1372497.1"/>
    </source>
</evidence>
<evidence type="ECO:0000256" key="2">
    <source>
        <dbReference type="ARBA" id="ARBA00022723"/>
    </source>
</evidence>
<evidence type="ECO:0000313" key="8">
    <source>
        <dbReference type="Proteomes" id="UP001178507"/>
    </source>
</evidence>
<dbReference type="GO" id="GO:0008270">
    <property type="term" value="F:zinc ion binding"/>
    <property type="evidence" value="ECO:0007669"/>
    <property type="project" value="UniProtKB-KW"/>
</dbReference>
<name>A0AA36MME5_9DINO</name>
<evidence type="ECO:0000256" key="4">
    <source>
        <dbReference type="ARBA" id="ARBA00022833"/>
    </source>
</evidence>
<keyword evidence="2" id="KW-0479">Metal-binding</keyword>
<dbReference type="PANTHER" id="PTHR14490">
    <property type="entry name" value="ZINC FINGER, ZZ TYPE"/>
    <property type="match status" value="1"/>
</dbReference>
<feature type="region of interest" description="Disordered" evidence="5">
    <location>
        <begin position="1"/>
        <end position="41"/>
    </location>
</feature>
<dbReference type="InterPro" id="IPR024626">
    <property type="entry name" value="Kri1-like_C"/>
</dbReference>
<dbReference type="GO" id="GO:0000447">
    <property type="term" value="P:endonucleolytic cleavage in ITS1 to separate SSU-rRNA from 5.8S rRNA and LSU-rRNA from tricistronic rRNA transcript (SSU-rRNA, 5.8S rRNA, LSU-rRNA)"/>
    <property type="evidence" value="ECO:0007669"/>
    <property type="project" value="TreeGrafter"/>
</dbReference>
<feature type="compositionally biased region" description="Low complexity" evidence="5">
    <location>
        <begin position="1"/>
        <end position="14"/>
    </location>
</feature>
<keyword evidence="8" id="KW-1185">Reference proteome</keyword>
<proteinExistence type="inferred from homology"/>
<dbReference type="SMART" id="SM00291">
    <property type="entry name" value="ZnF_ZZ"/>
    <property type="match status" value="1"/>
</dbReference>
<dbReference type="InterPro" id="IPR018034">
    <property type="entry name" value="Kri1"/>
</dbReference>